<dbReference type="KEGG" id="dpd:Deipe_4404"/>
<evidence type="ECO:0000259" key="4">
    <source>
        <dbReference type="Pfam" id="PF22422"/>
    </source>
</evidence>
<dbReference type="Pfam" id="PF22422">
    <property type="entry name" value="MGH1-like_GH"/>
    <property type="match status" value="1"/>
</dbReference>
<feature type="domain" description="Mannosylglycerate hydrolase MGH1-like glycoside hydrolase" evidence="4">
    <location>
        <begin position="28"/>
        <end position="409"/>
    </location>
</feature>
<dbReference type="InterPro" id="IPR008928">
    <property type="entry name" value="6-hairpin_glycosidase_sf"/>
</dbReference>
<sequence>MTTRPLSAAEILHENDRGGYSVPTRNLYPFQWMWDSGFTALGWQKLNEQRAWQELHSLMLGQWDDGMVPHIVFHRPDDNYFPGPDAWGTPHQPPTSGITDPPVLATITRHLLEHAQDETLVAEQLRALYPRLLRFHRWMHTYRDPEQVGLISIVHPWESGEDNSPAWDSALANVMVAADLPSFQRRDTNHVDASQRPKHAEYERYMTLVHHFRTMNYDPARIVNTSPLCVTSPGFNSIMLRADKDLRVLAERLGEPTAEIEGWITLGQRGLERLWNDQRGAYQMLDQRTGESTDVMTSSCFLPLYAGDLPEGRADHLARTLASWAEQVRFMVPSTDPNHYTFEPQRYWRGPVWSVVNWMIEQGLRRNGFDDLADRVKLDTLELVKRNGYYEYFNPLTGQGLGGRDFTWTAAIDLAWTK</sequence>
<dbReference type="PANTHER" id="PTHR10412:SF11">
    <property type="entry name" value="MANNOSYL-OLIGOSACCHARIDE GLUCOSIDASE"/>
    <property type="match status" value="1"/>
</dbReference>
<dbReference type="PATRIC" id="fig|937777.3.peg.4438"/>
<evidence type="ECO:0000313" key="6">
    <source>
        <dbReference type="Proteomes" id="UP000010467"/>
    </source>
</evidence>
<accession>L0A8J1</accession>
<dbReference type="GO" id="GO:0006487">
    <property type="term" value="P:protein N-linked glycosylation"/>
    <property type="evidence" value="ECO:0007669"/>
    <property type="project" value="TreeGrafter"/>
</dbReference>
<dbReference type="OrthoDB" id="9798687at2"/>
<dbReference type="GO" id="GO:0009311">
    <property type="term" value="P:oligosaccharide metabolic process"/>
    <property type="evidence" value="ECO:0007669"/>
    <property type="project" value="InterPro"/>
</dbReference>
<evidence type="ECO:0000256" key="3">
    <source>
        <dbReference type="ARBA" id="ARBA00023295"/>
    </source>
</evidence>
<evidence type="ECO:0000256" key="2">
    <source>
        <dbReference type="ARBA" id="ARBA00022801"/>
    </source>
</evidence>
<name>L0A8J1_DEIPD</name>
<dbReference type="InterPro" id="IPR012341">
    <property type="entry name" value="6hp_glycosidase-like_sf"/>
</dbReference>
<dbReference type="HOGENOM" id="CLU_015270_1_0_0"/>
<keyword evidence="2" id="KW-0378">Hydrolase</keyword>
<evidence type="ECO:0000256" key="1">
    <source>
        <dbReference type="ARBA" id="ARBA00010833"/>
    </source>
</evidence>
<proteinExistence type="inferred from homology"/>
<organism evidence="5 6">
    <name type="scientific">Deinococcus peraridilitoris (strain DSM 19664 / LMG 22246 / CIP 109416 / KR-200)</name>
    <dbReference type="NCBI Taxonomy" id="937777"/>
    <lineage>
        <taxon>Bacteria</taxon>
        <taxon>Thermotogati</taxon>
        <taxon>Deinococcota</taxon>
        <taxon>Deinococci</taxon>
        <taxon>Deinococcales</taxon>
        <taxon>Deinococcaceae</taxon>
        <taxon>Deinococcus</taxon>
    </lineage>
</organism>
<dbReference type="PANTHER" id="PTHR10412">
    <property type="entry name" value="MANNOSYL-OLIGOSACCHARIDE GLUCOSIDASE"/>
    <property type="match status" value="1"/>
</dbReference>
<reference evidence="6" key="1">
    <citation type="submission" date="2012-03" db="EMBL/GenBank/DDBJ databases">
        <title>Complete sequence of plasmid 2 of Deinococcus peraridilitoris DSM 19664.</title>
        <authorList>
            <person name="Lucas S."/>
            <person name="Copeland A."/>
            <person name="Lapidus A."/>
            <person name="Glavina del Rio T."/>
            <person name="Dalin E."/>
            <person name="Tice H."/>
            <person name="Bruce D."/>
            <person name="Goodwin L."/>
            <person name="Pitluck S."/>
            <person name="Peters L."/>
            <person name="Mikhailova N."/>
            <person name="Lu M."/>
            <person name="Kyrpides N."/>
            <person name="Mavromatis K."/>
            <person name="Ivanova N."/>
            <person name="Brettin T."/>
            <person name="Detter J.C."/>
            <person name="Han C."/>
            <person name="Larimer F."/>
            <person name="Land M."/>
            <person name="Hauser L."/>
            <person name="Markowitz V."/>
            <person name="Cheng J.-F."/>
            <person name="Hugenholtz P."/>
            <person name="Woyke T."/>
            <person name="Wu D."/>
            <person name="Pukall R."/>
            <person name="Steenblock K."/>
            <person name="Brambilla E."/>
            <person name="Klenk H.-P."/>
            <person name="Eisen J.A."/>
        </authorList>
    </citation>
    <scope>NUCLEOTIDE SEQUENCE [LARGE SCALE GENOMIC DNA]</scope>
    <source>
        <strain evidence="6">DSM 19664 / LMG 22246 / CIP 109416 / KR-200</strain>
        <plasmid evidence="6">Plasmid pDEIPE02</plasmid>
    </source>
</reference>
<protein>
    <submittedName>
        <fullName evidence="5">Glycogen debranching enzyme</fullName>
    </submittedName>
</protein>
<gene>
    <name evidence="5" type="ordered locus">Deipe_4404</name>
</gene>
<dbReference type="SUPFAM" id="SSF48208">
    <property type="entry name" value="Six-hairpin glycosidases"/>
    <property type="match status" value="1"/>
</dbReference>
<dbReference type="AlphaFoldDB" id="L0A8J1"/>
<evidence type="ECO:0000313" key="5">
    <source>
        <dbReference type="EMBL" id="AFZ69739.1"/>
    </source>
</evidence>
<keyword evidence="5" id="KW-0614">Plasmid</keyword>
<dbReference type="Proteomes" id="UP000010467">
    <property type="component" value="Plasmid pDEIPE02"/>
</dbReference>
<dbReference type="Gene3D" id="1.50.10.10">
    <property type="match status" value="1"/>
</dbReference>
<dbReference type="InterPro" id="IPR004888">
    <property type="entry name" value="Glycoside_hydrolase_63"/>
</dbReference>
<dbReference type="GO" id="GO:0004573">
    <property type="term" value="F:Glc3Man9GlcNAc2 oligosaccharide glucosidase activity"/>
    <property type="evidence" value="ECO:0007669"/>
    <property type="project" value="InterPro"/>
</dbReference>
<dbReference type="InterPro" id="IPR054491">
    <property type="entry name" value="MGH1-like_GH"/>
</dbReference>
<keyword evidence="6" id="KW-1185">Reference proteome</keyword>
<comment type="similarity">
    <text evidence="1">Belongs to the glycosyl hydrolase 63 family.</text>
</comment>
<keyword evidence="3" id="KW-0326">Glycosidase</keyword>
<dbReference type="EMBL" id="CP003384">
    <property type="protein sequence ID" value="AFZ69739.1"/>
    <property type="molecule type" value="Genomic_DNA"/>
</dbReference>
<dbReference type="RefSeq" id="WP_015231639.1">
    <property type="nucleotide sequence ID" value="NC_019790.1"/>
</dbReference>
<geneLocation type="plasmid" evidence="5 6">
    <name>pDEIPE02</name>
</geneLocation>